<dbReference type="GO" id="GO:0009451">
    <property type="term" value="P:RNA modification"/>
    <property type="evidence" value="ECO:0007669"/>
    <property type="project" value="InterPro"/>
</dbReference>
<name>A0AAP0FXE7_9ASPA</name>
<protein>
    <submittedName>
        <fullName evidence="3">Pentatricopeptide repeat-containing protein</fullName>
    </submittedName>
</protein>
<dbReference type="PANTHER" id="PTHR47926:SF391">
    <property type="entry name" value="TETRATRICOPEPTIDE-LIKE HELICAL DOMAIN SUPERFAMILY"/>
    <property type="match status" value="1"/>
</dbReference>
<dbReference type="InterPro" id="IPR046848">
    <property type="entry name" value="E_motif"/>
</dbReference>
<comment type="caution">
    <text evidence="3">The sequence shown here is derived from an EMBL/GenBank/DDBJ whole genome shotgun (WGS) entry which is preliminary data.</text>
</comment>
<evidence type="ECO:0000256" key="1">
    <source>
        <dbReference type="ARBA" id="ARBA00022737"/>
    </source>
</evidence>
<reference evidence="3 4" key="1">
    <citation type="journal article" date="2022" name="Nat. Plants">
        <title>Genomes of leafy and leafless Platanthera orchids illuminate the evolution of mycoheterotrophy.</title>
        <authorList>
            <person name="Li M.H."/>
            <person name="Liu K.W."/>
            <person name="Li Z."/>
            <person name="Lu H.C."/>
            <person name="Ye Q.L."/>
            <person name="Zhang D."/>
            <person name="Wang J.Y."/>
            <person name="Li Y.F."/>
            <person name="Zhong Z.M."/>
            <person name="Liu X."/>
            <person name="Yu X."/>
            <person name="Liu D.K."/>
            <person name="Tu X.D."/>
            <person name="Liu B."/>
            <person name="Hao Y."/>
            <person name="Liao X.Y."/>
            <person name="Jiang Y.T."/>
            <person name="Sun W.H."/>
            <person name="Chen J."/>
            <person name="Chen Y.Q."/>
            <person name="Ai Y."/>
            <person name="Zhai J.W."/>
            <person name="Wu S.S."/>
            <person name="Zhou Z."/>
            <person name="Hsiao Y.Y."/>
            <person name="Wu W.L."/>
            <person name="Chen Y.Y."/>
            <person name="Lin Y.F."/>
            <person name="Hsu J.L."/>
            <person name="Li C.Y."/>
            <person name="Wang Z.W."/>
            <person name="Zhao X."/>
            <person name="Zhong W.Y."/>
            <person name="Ma X.K."/>
            <person name="Ma L."/>
            <person name="Huang J."/>
            <person name="Chen G.Z."/>
            <person name="Huang M.Z."/>
            <person name="Huang L."/>
            <person name="Peng D.H."/>
            <person name="Luo Y.B."/>
            <person name="Zou S.Q."/>
            <person name="Chen S.P."/>
            <person name="Lan S."/>
            <person name="Tsai W.C."/>
            <person name="Van de Peer Y."/>
            <person name="Liu Z.J."/>
        </authorList>
    </citation>
    <scope>NUCLEOTIDE SEQUENCE [LARGE SCALE GENOMIC DNA]</scope>
    <source>
        <strain evidence="3">Lor287</strain>
    </source>
</reference>
<feature type="repeat" description="PPR" evidence="2">
    <location>
        <begin position="413"/>
        <end position="443"/>
    </location>
</feature>
<dbReference type="GO" id="GO:0003723">
    <property type="term" value="F:RNA binding"/>
    <property type="evidence" value="ECO:0007669"/>
    <property type="project" value="InterPro"/>
</dbReference>
<feature type="repeat" description="PPR" evidence="2">
    <location>
        <begin position="205"/>
        <end position="235"/>
    </location>
</feature>
<keyword evidence="1" id="KW-0677">Repeat</keyword>
<evidence type="ECO:0000313" key="3">
    <source>
        <dbReference type="EMBL" id="KAK8921549.1"/>
    </source>
</evidence>
<dbReference type="Pfam" id="PF20431">
    <property type="entry name" value="E_motif"/>
    <property type="match status" value="1"/>
</dbReference>
<proteinExistence type="predicted"/>
<dbReference type="PANTHER" id="PTHR47926">
    <property type="entry name" value="PENTATRICOPEPTIDE REPEAT-CONTAINING PROTEIN"/>
    <property type="match status" value="1"/>
</dbReference>
<dbReference type="InterPro" id="IPR046960">
    <property type="entry name" value="PPR_At4g14850-like_plant"/>
</dbReference>
<feature type="repeat" description="PPR" evidence="2">
    <location>
        <begin position="309"/>
        <end position="339"/>
    </location>
</feature>
<gene>
    <name evidence="3" type="primary">PCMP-E40</name>
    <name evidence="3" type="ORF">KSP39_PZI020201</name>
</gene>
<dbReference type="InterPro" id="IPR011990">
    <property type="entry name" value="TPR-like_helical_dom_sf"/>
</dbReference>
<dbReference type="FunFam" id="1.25.40.10:FF:000345">
    <property type="entry name" value="Pentatricopeptide repeat-containing protein"/>
    <property type="match status" value="1"/>
</dbReference>
<dbReference type="NCBIfam" id="TIGR00756">
    <property type="entry name" value="PPR"/>
    <property type="match status" value="6"/>
</dbReference>
<dbReference type="Pfam" id="PF13041">
    <property type="entry name" value="PPR_2"/>
    <property type="match status" value="2"/>
</dbReference>
<feature type="repeat" description="PPR" evidence="2">
    <location>
        <begin position="340"/>
        <end position="374"/>
    </location>
</feature>
<dbReference type="AlphaFoldDB" id="A0AAP0FXE7"/>
<sequence length="533" mass="58337">MQRKAGTGRHRHGIWRMCRSLRALKQVHCLMVVRGFLADGNSLRELLFAAAVSLRGAMTYARQLFDRIPHPDHFMWNTIIRGAAHTSNPAEALYLCIRMERAGTTVHHLALPFLLRACSTLSSLAAGSQFHSKITKLGLHHDAFVRNALIHLHATCGDPNAASALFAEPGAQADVVAWSSMVAGFAGRGWLDDARRLFDEMPNRDLIAWNVMITGYCKQGQMESARELFDQLPHRDTVSWNAMISGYIRSGAPARAMDLFDEMRVAGQQPDQVTMLGLISACADSGAIEFGQRIHASVAAAAAAGASQSVLLGNALIDMYAKCGSIEGSVRVFREMRERDVATWNSVIGGLALHGHSEAAVSLFEEMRNSAAVRPDEVTFVSVLVACSHGGMVEQGRAYFWLMKDEYGEIESNVKHYGSMVDMLGRAGRLSEAFELAEEMKMTRRLEPNAVVWRSLLGACRTHGEVELGERANAELLRMARDGSASGNYILLSNIYASTGEWRGVEKMRALMDDGGVTKEAGCTHLLHDACGS</sequence>
<dbReference type="InterPro" id="IPR002885">
    <property type="entry name" value="PPR_rpt"/>
</dbReference>
<feature type="repeat" description="PPR" evidence="2">
    <location>
        <begin position="236"/>
        <end position="270"/>
    </location>
</feature>
<evidence type="ECO:0000313" key="4">
    <source>
        <dbReference type="Proteomes" id="UP001418222"/>
    </source>
</evidence>
<dbReference type="EMBL" id="JBBWWQ010000018">
    <property type="protein sequence ID" value="KAK8921549.1"/>
    <property type="molecule type" value="Genomic_DNA"/>
</dbReference>
<dbReference type="Gene3D" id="1.25.40.10">
    <property type="entry name" value="Tetratricopeptide repeat domain"/>
    <property type="match status" value="4"/>
</dbReference>
<organism evidence="3 4">
    <name type="scientific">Platanthera zijinensis</name>
    <dbReference type="NCBI Taxonomy" id="2320716"/>
    <lineage>
        <taxon>Eukaryota</taxon>
        <taxon>Viridiplantae</taxon>
        <taxon>Streptophyta</taxon>
        <taxon>Embryophyta</taxon>
        <taxon>Tracheophyta</taxon>
        <taxon>Spermatophyta</taxon>
        <taxon>Magnoliopsida</taxon>
        <taxon>Liliopsida</taxon>
        <taxon>Asparagales</taxon>
        <taxon>Orchidaceae</taxon>
        <taxon>Orchidoideae</taxon>
        <taxon>Orchideae</taxon>
        <taxon>Orchidinae</taxon>
        <taxon>Platanthera</taxon>
    </lineage>
</organism>
<dbReference type="FunFam" id="1.25.40.10:FF:000348">
    <property type="entry name" value="Pentatricopeptide repeat-containing protein chloroplastic"/>
    <property type="match status" value="1"/>
</dbReference>
<dbReference type="Pfam" id="PF01535">
    <property type="entry name" value="PPR"/>
    <property type="match status" value="3"/>
</dbReference>
<dbReference type="Proteomes" id="UP001418222">
    <property type="component" value="Unassembled WGS sequence"/>
</dbReference>
<accession>A0AAP0FXE7</accession>
<feature type="repeat" description="PPR" evidence="2">
    <location>
        <begin position="174"/>
        <end position="204"/>
    </location>
</feature>
<dbReference type="PROSITE" id="PS51375">
    <property type="entry name" value="PPR"/>
    <property type="match status" value="6"/>
</dbReference>
<evidence type="ECO:0000256" key="2">
    <source>
        <dbReference type="PROSITE-ProRule" id="PRU00708"/>
    </source>
</evidence>
<dbReference type="Pfam" id="PF12854">
    <property type="entry name" value="PPR_1"/>
    <property type="match status" value="1"/>
</dbReference>
<keyword evidence="4" id="KW-1185">Reference proteome</keyword>